<dbReference type="STRING" id="151549.A0A4C1ZD61"/>
<proteinExistence type="predicted"/>
<evidence type="ECO:0000313" key="3">
    <source>
        <dbReference type="Proteomes" id="UP000299102"/>
    </source>
</evidence>
<name>A0A4C1ZD61_EUMVA</name>
<dbReference type="GO" id="GO:0005524">
    <property type="term" value="F:ATP binding"/>
    <property type="evidence" value="ECO:0007669"/>
    <property type="project" value="InterPro"/>
</dbReference>
<evidence type="ECO:0000259" key="1">
    <source>
        <dbReference type="PROSITE" id="PS50011"/>
    </source>
</evidence>
<dbReference type="SUPFAM" id="SSF56112">
    <property type="entry name" value="Protein kinase-like (PK-like)"/>
    <property type="match status" value="1"/>
</dbReference>
<sequence>MPPPHSPDLAPSDFHVFRSLQNSSDFGLSNVWTAGGGLRTPCGSLEYAAPELLAPSAVRTRRYGPPLDLWSM</sequence>
<comment type="caution">
    <text evidence="2">The sequence shown here is derived from an EMBL/GenBank/DDBJ whole genome shotgun (WGS) entry which is preliminary data.</text>
</comment>
<reference evidence="2 3" key="1">
    <citation type="journal article" date="2019" name="Commun. Biol.">
        <title>The bagworm genome reveals a unique fibroin gene that provides high tensile strength.</title>
        <authorList>
            <person name="Kono N."/>
            <person name="Nakamura H."/>
            <person name="Ohtoshi R."/>
            <person name="Tomita M."/>
            <person name="Numata K."/>
            <person name="Arakawa K."/>
        </authorList>
    </citation>
    <scope>NUCLEOTIDE SEQUENCE [LARGE SCALE GENOMIC DNA]</scope>
</reference>
<dbReference type="Gene3D" id="1.10.510.10">
    <property type="entry name" value="Transferase(Phosphotransferase) domain 1"/>
    <property type="match status" value="1"/>
</dbReference>
<accession>A0A4C1ZD61</accession>
<dbReference type="EMBL" id="BGZK01001714">
    <property type="protein sequence ID" value="GBP85054.1"/>
    <property type="molecule type" value="Genomic_DNA"/>
</dbReference>
<evidence type="ECO:0000313" key="2">
    <source>
        <dbReference type="EMBL" id="GBP85054.1"/>
    </source>
</evidence>
<feature type="domain" description="Protein kinase" evidence="1">
    <location>
        <begin position="1"/>
        <end position="72"/>
    </location>
</feature>
<organism evidence="2 3">
    <name type="scientific">Eumeta variegata</name>
    <name type="common">Bagworm moth</name>
    <name type="synonym">Eumeta japonica</name>
    <dbReference type="NCBI Taxonomy" id="151549"/>
    <lineage>
        <taxon>Eukaryota</taxon>
        <taxon>Metazoa</taxon>
        <taxon>Ecdysozoa</taxon>
        <taxon>Arthropoda</taxon>
        <taxon>Hexapoda</taxon>
        <taxon>Insecta</taxon>
        <taxon>Pterygota</taxon>
        <taxon>Neoptera</taxon>
        <taxon>Endopterygota</taxon>
        <taxon>Lepidoptera</taxon>
        <taxon>Glossata</taxon>
        <taxon>Ditrysia</taxon>
        <taxon>Tineoidea</taxon>
        <taxon>Psychidae</taxon>
        <taxon>Oiketicinae</taxon>
        <taxon>Eumeta</taxon>
    </lineage>
</organism>
<dbReference type="Pfam" id="PF00069">
    <property type="entry name" value="Pkinase"/>
    <property type="match status" value="1"/>
</dbReference>
<keyword evidence="3" id="KW-1185">Reference proteome</keyword>
<dbReference type="PROSITE" id="PS50011">
    <property type="entry name" value="PROTEIN_KINASE_DOM"/>
    <property type="match status" value="1"/>
</dbReference>
<gene>
    <name evidence="2" type="ORF">EVAR_48391_1</name>
</gene>
<dbReference type="OrthoDB" id="193931at2759"/>
<dbReference type="Proteomes" id="UP000299102">
    <property type="component" value="Unassembled WGS sequence"/>
</dbReference>
<dbReference type="InterPro" id="IPR000719">
    <property type="entry name" value="Prot_kinase_dom"/>
</dbReference>
<dbReference type="InterPro" id="IPR011009">
    <property type="entry name" value="Kinase-like_dom_sf"/>
</dbReference>
<dbReference type="GO" id="GO:0004672">
    <property type="term" value="F:protein kinase activity"/>
    <property type="evidence" value="ECO:0007669"/>
    <property type="project" value="InterPro"/>
</dbReference>
<dbReference type="AlphaFoldDB" id="A0A4C1ZD61"/>
<protein>
    <recommendedName>
        <fullName evidence="1">Protein kinase domain-containing protein</fullName>
    </recommendedName>
</protein>